<keyword evidence="2" id="KW-0677">Repeat</keyword>
<feature type="domain" description="R13L1/DRL21-like LRR repeat region" evidence="7">
    <location>
        <begin position="195"/>
        <end position="256"/>
    </location>
</feature>
<dbReference type="InterPro" id="IPR032675">
    <property type="entry name" value="LRR_dom_sf"/>
</dbReference>
<accession>A0AAN8ZBE4</accession>
<feature type="domain" description="Disease resistance N-terminal" evidence="6">
    <location>
        <begin position="11"/>
        <end position="95"/>
    </location>
</feature>
<evidence type="ECO:0000313" key="8">
    <source>
        <dbReference type="EMBL" id="KAK6934034.1"/>
    </source>
</evidence>
<evidence type="ECO:0000256" key="4">
    <source>
        <dbReference type="ARBA" id="ARBA00022821"/>
    </source>
</evidence>
<evidence type="ECO:0000256" key="5">
    <source>
        <dbReference type="ARBA" id="ARBA00022840"/>
    </source>
</evidence>
<dbReference type="PANTHER" id="PTHR36766:SF45">
    <property type="entry name" value="NB-ARC DOMAIN-CONTAINING PROTEIN"/>
    <property type="match status" value="1"/>
</dbReference>
<dbReference type="SUPFAM" id="SSF52058">
    <property type="entry name" value="L domain-like"/>
    <property type="match status" value="2"/>
</dbReference>
<evidence type="ECO:0000313" key="9">
    <source>
        <dbReference type="Proteomes" id="UP001370490"/>
    </source>
</evidence>
<proteinExistence type="predicted"/>
<evidence type="ECO:0000256" key="1">
    <source>
        <dbReference type="ARBA" id="ARBA00022614"/>
    </source>
</evidence>
<gene>
    <name evidence="8" type="ORF">RJ641_036928</name>
</gene>
<comment type="caution">
    <text evidence="8">The sequence shown here is derived from an EMBL/GenBank/DDBJ whole genome shotgun (WGS) entry which is preliminary data.</text>
</comment>
<dbReference type="InterPro" id="IPR041118">
    <property type="entry name" value="Rx_N"/>
</dbReference>
<keyword evidence="9" id="KW-1185">Reference proteome</keyword>
<keyword evidence="1" id="KW-0433">Leucine-rich repeat</keyword>
<keyword evidence="3" id="KW-0547">Nucleotide-binding</keyword>
<protein>
    <submittedName>
        <fullName evidence="8">Rx, N-terminal</fullName>
    </submittedName>
</protein>
<dbReference type="GO" id="GO:0005524">
    <property type="term" value="F:ATP binding"/>
    <property type="evidence" value="ECO:0007669"/>
    <property type="project" value="UniProtKB-KW"/>
</dbReference>
<sequence length="650" mass="72390">MGEPLLAAYLQSLLVKLAPGPLMEFAIQKGFDSELRKWRSMLRKIKLVLADAEEKQMNDIEVKRWLDDLLVLAYDADDALDDIDCETLQQQNNSSSDPATSSSQLLDMLPLIKKITAGFQDIEEQKSDLGLEAKHGVRSSIINKRSETTSLLDTSEIVGREQEVKAILKLMGLSETTEAEAHASPAFGMGGFGSEPHKLLRKLVIRGYCGVTLPNWIGNSSYSKLAELSLINCTRCKSLPSFGQLPLLQKLVIYGMLEIETIGTELYGEASQPFPSLKTLEFECMPKWVNWSLQVGINSLLHLKIKNCPDLVVPVLSMFPSLRELRLTDVKNISNGLHCPTSLAELHIENYKNLRTLPDGIMSSNSNLQVLEIRACESLESFPSGVLPSILKVLSIWNCRKLESISEMLLGPTSLDYVDFDEYPNLKSLPECLCTNLTRLRIERCESIESFPGLPSPNLTVLMIHECKNLKHLPDNLHKLTSLLHLYVTWCNNLVSLPEGGFPPSLQLLAFGDCGKAEQQMWDELAPHKLPSLVHLFIEGGFRNEVCFPFPAQESQSLLPPTLTDLCIAYLSNLESLSSSGFRNLTSLSELRICGCPKLQSLPIEALLPSLLSLWIETCPDLQPKCEEGGEYWARLSLLPRVSIEGQLIS</sequence>
<dbReference type="Proteomes" id="UP001370490">
    <property type="component" value="Unassembled WGS sequence"/>
</dbReference>
<dbReference type="AlphaFoldDB" id="A0AAN8ZBE4"/>
<evidence type="ECO:0000256" key="3">
    <source>
        <dbReference type="ARBA" id="ARBA00022741"/>
    </source>
</evidence>
<keyword evidence="5" id="KW-0067">ATP-binding</keyword>
<dbReference type="Gene3D" id="3.80.10.10">
    <property type="entry name" value="Ribonuclease Inhibitor"/>
    <property type="match status" value="4"/>
</dbReference>
<name>A0AAN8ZBE4_9MAGN</name>
<reference evidence="8 9" key="1">
    <citation type="submission" date="2023-12" db="EMBL/GenBank/DDBJ databases">
        <title>A high-quality genome assembly for Dillenia turbinata (Dilleniales).</title>
        <authorList>
            <person name="Chanderbali A."/>
        </authorList>
    </citation>
    <scope>NUCLEOTIDE SEQUENCE [LARGE SCALE GENOMIC DNA]</scope>
    <source>
        <strain evidence="8">LSX21</strain>
        <tissue evidence="8">Leaf</tissue>
    </source>
</reference>
<evidence type="ECO:0000259" key="7">
    <source>
        <dbReference type="Pfam" id="PF25019"/>
    </source>
</evidence>
<organism evidence="8 9">
    <name type="scientific">Dillenia turbinata</name>
    <dbReference type="NCBI Taxonomy" id="194707"/>
    <lineage>
        <taxon>Eukaryota</taxon>
        <taxon>Viridiplantae</taxon>
        <taxon>Streptophyta</taxon>
        <taxon>Embryophyta</taxon>
        <taxon>Tracheophyta</taxon>
        <taxon>Spermatophyta</taxon>
        <taxon>Magnoliopsida</taxon>
        <taxon>eudicotyledons</taxon>
        <taxon>Gunneridae</taxon>
        <taxon>Pentapetalae</taxon>
        <taxon>Dilleniales</taxon>
        <taxon>Dilleniaceae</taxon>
        <taxon>Dillenia</taxon>
    </lineage>
</organism>
<dbReference type="InterPro" id="IPR056789">
    <property type="entry name" value="LRR_R13L1-DRL21"/>
</dbReference>
<dbReference type="EMBL" id="JBAMMX010000009">
    <property type="protein sequence ID" value="KAK6934034.1"/>
    <property type="molecule type" value="Genomic_DNA"/>
</dbReference>
<evidence type="ECO:0000259" key="6">
    <source>
        <dbReference type="Pfam" id="PF18052"/>
    </source>
</evidence>
<keyword evidence="4" id="KW-0611">Plant defense</keyword>
<dbReference type="Gene3D" id="1.20.5.4130">
    <property type="match status" value="1"/>
</dbReference>
<dbReference type="PANTHER" id="PTHR36766">
    <property type="entry name" value="PLANT BROAD-SPECTRUM MILDEW RESISTANCE PROTEIN RPW8"/>
    <property type="match status" value="1"/>
</dbReference>
<evidence type="ECO:0000256" key="2">
    <source>
        <dbReference type="ARBA" id="ARBA00022737"/>
    </source>
</evidence>
<dbReference type="Pfam" id="PF18052">
    <property type="entry name" value="Rx_N"/>
    <property type="match status" value="1"/>
</dbReference>
<dbReference type="Pfam" id="PF25019">
    <property type="entry name" value="LRR_R13L1-DRL21"/>
    <property type="match status" value="1"/>
</dbReference>
<dbReference type="GO" id="GO:0006952">
    <property type="term" value="P:defense response"/>
    <property type="evidence" value="ECO:0007669"/>
    <property type="project" value="UniProtKB-KW"/>
</dbReference>